<proteinExistence type="predicted"/>
<dbReference type="InterPro" id="IPR008928">
    <property type="entry name" value="6-hairpin_glycosidase_sf"/>
</dbReference>
<feature type="chain" id="PRO_5047145694" evidence="1">
    <location>
        <begin position="31"/>
        <end position="390"/>
    </location>
</feature>
<dbReference type="Pfam" id="PF03663">
    <property type="entry name" value="Glyco_hydro_76"/>
    <property type="match status" value="1"/>
</dbReference>
<keyword evidence="2" id="KW-0378">Hydrolase</keyword>
<comment type="caution">
    <text evidence="2">The sequence shown here is derived from an EMBL/GenBank/DDBJ whole genome shotgun (WGS) entry which is preliminary data.</text>
</comment>
<organism evidence="2 3">
    <name type="scientific">Tenggerimyces flavus</name>
    <dbReference type="NCBI Taxonomy" id="1708749"/>
    <lineage>
        <taxon>Bacteria</taxon>
        <taxon>Bacillati</taxon>
        <taxon>Actinomycetota</taxon>
        <taxon>Actinomycetes</taxon>
        <taxon>Propionibacteriales</taxon>
        <taxon>Nocardioidaceae</taxon>
        <taxon>Tenggerimyces</taxon>
    </lineage>
</organism>
<dbReference type="GO" id="GO:0016787">
    <property type="term" value="F:hydrolase activity"/>
    <property type="evidence" value="ECO:0007669"/>
    <property type="project" value="UniProtKB-KW"/>
</dbReference>
<reference evidence="3" key="1">
    <citation type="journal article" date="2019" name="Int. J. Syst. Evol. Microbiol.">
        <title>The Global Catalogue of Microorganisms (GCM) 10K type strain sequencing project: providing services to taxonomists for standard genome sequencing and annotation.</title>
        <authorList>
            <consortium name="The Broad Institute Genomics Platform"/>
            <consortium name="The Broad Institute Genome Sequencing Center for Infectious Disease"/>
            <person name="Wu L."/>
            <person name="Ma J."/>
        </authorList>
    </citation>
    <scope>NUCLEOTIDE SEQUENCE [LARGE SCALE GENOMIC DNA]</scope>
    <source>
        <strain evidence="3">CGMCC 4.7241</strain>
    </source>
</reference>
<keyword evidence="1" id="KW-0732">Signal</keyword>
<dbReference type="InterPro" id="IPR053169">
    <property type="entry name" value="MUG_Protein"/>
</dbReference>
<evidence type="ECO:0000313" key="2">
    <source>
        <dbReference type="EMBL" id="MFC3760211.1"/>
    </source>
</evidence>
<dbReference type="InterPro" id="IPR014512">
    <property type="entry name" value="O_gly_hydro"/>
</dbReference>
<sequence>MTFKLLRRFVAFVGTIALVAAIAPASAVQAGNSQGLHAQRAKAAYNALQTYFYDDASKFYLEEYPRTGGNPWAYVWPFSQAQIATQDMAGIPGNERRYADDVEDRFDALEGYWNAGTTPPGYDSYLRPPLGQGGDKFYDDNEWIGLSFLQDHYMSKRGDKAAVQRAKEIFDLVVFGWDNDPSHPCPGGVYWTQAPWSQDRNTVSNGPGAELGLHLYLLTKKKYYLDWSIKMYEWARGCFLAPNKLYWDHIDLAGNIEKTQWSYNQGVMIGAGALLYRATGNRKYLAQAEETAKAALAFYAEDERYFDQPARFHAIFFANLLQLSTIRPNSQYRKAMEWYANESYKRFRDPATGLYKFEGADRPVTLLEQSGMIRIEAMLAWSKHDYRKLT</sequence>
<evidence type="ECO:0000256" key="1">
    <source>
        <dbReference type="SAM" id="SignalP"/>
    </source>
</evidence>
<dbReference type="PIRSF" id="PIRSF021505">
    <property type="entry name" value="O_gly_hdrol"/>
    <property type="match status" value="1"/>
</dbReference>
<gene>
    <name evidence="2" type="ORF">ACFOUW_05135</name>
</gene>
<dbReference type="InterPro" id="IPR005198">
    <property type="entry name" value="Glyco_hydro_76"/>
</dbReference>
<dbReference type="EMBL" id="JBHRZH010000004">
    <property type="protein sequence ID" value="MFC3760211.1"/>
    <property type="molecule type" value="Genomic_DNA"/>
</dbReference>
<dbReference type="PANTHER" id="PTHR47791:SF4">
    <property type="entry name" value="(PUTATIVE SECRETED PROTEIN)-RELATED"/>
    <property type="match status" value="1"/>
</dbReference>
<accession>A0ABV7Y4L4</accession>
<protein>
    <submittedName>
        <fullName evidence="2">Glycoside hydrolase family 76 protein</fullName>
    </submittedName>
</protein>
<name>A0ABV7Y4L4_9ACTN</name>
<dbReference type="RefSeq" id="WP_205119986.1">
    <property type="nucleotide sequence ID" value="NZ_JAFBCM010000001.1"/>
</dbReference>
<dbReference type="PANTHER" id="PTHR47791">
    <property type="entry name" value="MEIOTICALLY UP-REGULATED GENE 191 PROTEIN"/>
    <property type="match status" value="1"/>
</dbReference>
<keyword evidence="3" id="KW-1185">Reference proteome</keyword>
<dbReference type="SUPFAM" id="SSF48208">
    <property type="entry name" value="Six-hairpin glycosidases"/>
    <property type="match status" value="1"/>
</dbReference>
<feature type="signal peptide" evidence="1">
    <location>
        <begin position="1"/>
        <end position="30"/>
    </location>
</feature>
<dbReference type="Gene3D" id="1.50.10.20">
    <property type="match status" value="1"/>
</dbReference>
<evidence type="ECO:0000313" key="3">
    <source>
        <dbReference type="Proteomes" id="UP001595699"/>
    </source>
</evidence>
<dbReference type="Proteomes" id="UP001595699">
    <property type="component" value="Unassembled WGS sequence"/>
</dbReference>